<dbReference type="KEGG" id="llu:AKJ09_04488"/>
<protein>
    <recommendedName>
        <fullName evidence="1">IgGFc-binding protein N-terminal domain-containing protein</fullName>
    </recommendedName>
</protein>
<dbReference type="Proteomes" id="UP000064967">
    <property type="component" value="Chromosome"/>
</dbReference>
<keyword evidence="3" id="KW-1185">Reference proteome</keyword>
<dbReference type="PANTHER" id="PTHR46534:SF1">
    <property type="entry name" value="IGGFC-BINDING PROTEIN N-TERMINAL DOMAIN-CONTAINING PROTEIN"/>
    <property type="match status" value="1"/>
</dbReference>
<dbReference type="PROSITE" id="PS51257">
    <property type="entry name" value="PROKAR_LIPOPROTEIN"/>
    <property type="match status" value="1"/>
</dbReference>
<evidence type="ECO:0000259" key="1">
    <source>
        <dbReference type="Pfam" id="PF17517"/>
    </source>
</evidence>
<accession>A0A0K1PXF8</accession>
<evidence type="ECO:0000313" key="3">
    <source>
        <dbReference type="Proteomes" id="UP000064967"/>
    </source>
</evidence>
<feature type="domain" description="IgGFc-binding protein N-terminal" evidence="1">
    <location>
        <begin position="236"/>
        <end position="573"/>
    </location>
</feature>
<evidence type="ECO:0000313" key="2">
    <source>
        <dbReference type="EMBL" id="AKU97824.1"/>
    </source>
</evidence>
<dbReference type="PANTHER" id="PTHR46534">
    <property type="entry name" value="IGGFC_BINDING DOMAIN-CONTAINING PROTEIN"/>
    <property type="match status" value="1"/>
</dbReference>
<sequence length="600" mass="63461">MTAMRLVFGGAVVAAMVMACSEDRSTFGGDDTIPLAPQDASAETGECPFQCSLDGRSVVRSCTGEVVETCATNLACGAGLCQEPCAAATADRSSNGCEFYLQPPEFTKRVGRNCYAAYVVNAGTTEAALTLEFQGKTLDLSKSVFRTNPGDATLVPHTGPIAAGESAIVFVADRPAGQSSTTSTDIACPPEVVAASTETALPDGPGFGSSFHMTATAPVGIATIYPFGGAKGYKPTATLLLPVSTWSTQHFLLNAWERNTLVNAFVGIGPSAQIVASEDDTEVTLLPNHDIQNGSGFIGTAANVPISFNLKKGQVLQLAQGEELSGSIVTSTKPTSIFGGHECMLIPSARDACDIGQQQLLPFEQWGSEYVGVGYRPRQGNSGELMPYRIMAARDGTRLDYDPKVPGGAPLTMSAGQVVTFWAAVDDAFVVRTQDADHPIYLAAYMTGGGRSPYAPDILGSTYLSGAGDPEFVNVIPSGQYLSSYSFYADPTYEETSLVVVRAKSRGEFKDVWLECAGNLPTWKPVGTRGDYEWTRVDLARNGGPGDTFGSSVCQNGLQRMKSDGPFTATLWGWGYYASYAYPGGLSLRKLVQTPLPPVH</sequence>
<dbReference type="Pfam" id="PF17517">
    <property type="entry name" value="IgGFc_binding"/>
    <property type="match status" value="1"/>
</dbReference>
<dbReference type="AlphaFoldDB" id="A0A0K1PXF8"/>
<proteinExistence type="predicted"/>
<dbReference type="EMBL" id="CP012333">
    <property type="protein sequence ID" value="AKU97824.1"/>
    <property type="molecule type" value="Genomic_DNA"/>
</dbReference>
<gene>
    <name evidence="2" type="ORF">AKJ09_04488</name>
</gene>
<dbReference type="STRING" id="1391654.AKJ09_04488"/>
<dbReference type="InterPro" id="IPR035234">
    <property type="entry name" value="IgGFc-bd_N"/>
</dbReference>
<reference evidence="2 3" key="1">
    <citation type="submission" date="2015-08" db="EMBL/GenBank/DDBJ databases">
        <authorList>
            <person name="Babu N.S."/>
            <person name="Beckwith C.J."/>
            <person name="Beseler K.G."/>
            <person name="Brison A."/>
            <person name="Carone J.V."/>
            <person name="Caskin T.P."/>
            <person name="Diamond M."/>
            <person name="Durham M.E."/>
            <person name="Foxe J.M."/>
            <person name="Go M."/>
            <person name="Henderson B.A."/>
            <person name="Jones I.B."/>
            <person name="McGettigan J.A."/>
            <person name="Micheletti S.J."/>
            <person name="Nasrallah M.E."/>
            <person name="Ortiz D."/>
            <person name="Piller C.R."/>
            <person name="Privatt S.R."/>
            <person name="Schneider S.L."/>
            <person name="Sharp S."/>
            <person name="Smith T.C."/>
            <person name="Stanton J.D."/>
            <person name="Ullery H.E."/>
            <person name="Wilson R.J."/>
            <person name="Serrano M.G."/>
            <person name="Buck G."/>
            <person name="Lee V."/>
            <person name="Wang Y."/>
            <person name="Carvalho R."/>
            <person name="Voegtly L."/>
            <person name="Shi R."/>
            <person name="Duckworth R."/>
            <person name="Johnson A."/>
            <person name="Loviza R."/>
            <person name="Walstead R."/>
            <person name="Shah Z."/>
            <person name="Kiflezghi M."/>
            <person name="Wade K."/>
            <person name="Ball S.L."/>
            <person name="Bradley K.W."/>
            <person name="Asai D.J."/>
            <person name="Bowman C.A."/>
            <person name="Russell D.A."/>
            <person name="Pope W.H."/>
            <person name="Jacobs-Sera D."/>
            <person name="Hendrix R.W."/>
            <person name="Hatfull G.F."/>
        </authorList>
    </citation>
    <scope>NUCLEOTIDE SEQUENCE [LARGE SCALE GENOMIC DNA]</scope>
    <source>
        <strain evidence="2 3">DSM 27648</strain>
    </source>
</reference>
<name>A0A0K1PXF8_9BACT</name>
<organism evidence="2 3">
    <name type="scientific">Labilithrix luteola</name>
    <dbReference type="NCBI Taxonomy" id="1391654"/>
    <lineage>
        <taxon>Bacteria</taxon>
        <taxon>Pseudomonadati</taxon>
        <taxon>Myxococcota</taxon>
        <taxon>Polyangia</taxon>
        <taxon>Polyangiales</taxon>
        <taxon>Labilitrichaceae</taxon>
        <taxon>Labilithrix</taxon>
    </lineage>
</organism>